<feature type="compositionally biased region" description="Low complexity" evidence="5">
    <location>
        <begin position="362"/>
        <end position="403"/>
    </location>
</feature>
<evidence type="ECO:0000256" key="1">
    <source>
        <dbReference type="ARBA" id="ARBA00022723"/>
    </source>
</evidence>
<evidence type="ECO:0000256" key="3">
    <source>
        <dbReference type="ARBA" id="ARBA00022833"/>
    </source>
</evidence>
<dbReference type="PANTHER" id="PTHR47255:SF4">
    <property type="entry name" value="GATA ZINC FINGER DOMAIN-CONTAINING PROTEIN 12"/>
    <property type="match status" value="1"/>
</dbReference>
<comment type="caution">
    <text evidence="7">The sequence shown here is derived from an EMBL/GenBank/DDBJ whole genome shotgun (WGS) entry which is preliminary data.</text>
</comment>
<keyword evidence="3" id="KW-0862">Zinc</keyword>
<evidence type="ECO:0000313" key="8">
    <source>
        <dbReference type="Proteomes" id="UP000247498"/>
    </source>
</evidence>
<evidence type="ECO:0000313" key="7">
    <source>
        <dbReference type="EMBL" id="GBF93650.1"/>
    </source>
</evidence>
<dbReference type="PANTHER" id="PTHR47255">
    <property type="entry name" value="GATA TRANSCRIPTION FACTOR 22-RELATED"/>
    <property type="match status" value="1"/>
</dbReference>
<dbReference type="Gene3D" id="3.30.50.10">
    <property type="entry name" value="Erythroid Transcription Factor GATA-1, subunit A"/>
    <property type="match status" value="1"/>
</dbReference>
<dbReference type="CDD" id="cd00202">
    <property type="entry name" value="ZnF_GATA"/>
    <property type="match status" value="1"/>
</dbReference>
<dbReference type="GO" id="GO:0008270">
    <property type="term" value="F:zinc ion binding"/>
    <property type="evidence" value="ECO:0007669"/>
    <property type="project" value="UniProtKB-KW"/>
</dbReference>
<feature type="domain" description="GATA-type" evidence="6">
    <location>
        <begin position="435"/>
        <end position="468"/>
    </location>
</feature>
<feature type="compositionally biased region" description="Low complexity" evidence="5">
    <location>
        <begin position="411"/>
        <end position="422"/>
    </location>
</feature>
<feature type="region of interest" description="Disordered" evidence="5">
    <location>
        <begin position="319"/>
        <end position="441"/>
    </location>
</feature>
<dbReference type="Proteomes" id="UP000247498">
    <property type="component" value="Unassembled WGS sequence"/>
</dbReference>
<dbReference type="PROSITE" id="PS00344">
    <property type="entry name" value="GATA_ZN_FINGER_1"/>
    <property type="match status" value="1"/>
</dbReference>
<dbReference type="AlphaFoldDB" id="A0A2V0P724"/>
<dbReference type="STRING" id="307507.A0A2V0P724"/>
<feature type="region of interest" description="Disordered" evidence="5">
    <location>
        <begin position="106"/>
        <end position="133"/>
    </location>
</feature>
<dbReference type="GO" id="GO:0043565">
    <property type="term" value="F:sequence-specific DNA binding"/>
    <property type="evidence" value="ECO:0007669"/>
    <property type="project" value="InterPro"/>
</dbReference>
<dbReference type="SUPFAM" id="SSF57716">
    <property type="entry name" value="Glucocorticoid receptor-like (DNA-binding domain)"/>
    <property type="match status" value="1"/>
</dbReference>
<proteinExistence type="predicted"/>
<evidence type="ECO:0000256" key="2">
    <source>
        <dbReference type="ARBA" id="ARBA00022771"/>
    </source>
</evidence>
<dbReference type="InParanoid" id="A0A2V0P724"/>
<feature type="region of interest" description="Disordered" evidence="5">
    <location>
        <begin position="39"/>
        <end position="61"/>
    </location>
</feature>
<sequence>MPCFALELELEAAQMDASRVACDMVLVPEPLWQAPCGKAGAHGDAARADKAPAGPPLKGAGPAAEQAAGACAAQVVHLRRQPAVRTQRGLMRRCLPGVQQYAPAPAPAAAAASPPSPPEAAASPGSDCAQLPGSNASSATCGAPLRADALAAWGEDACGPAACFGAGAYLDVTGGAEALAIGGPSSFVRHDDGDDDDDGASFLGFAADGAEARGFDAIAQRAPWWASPAADELSAGSAAGGAAASASVAAASVPLPPGCSLPGRTSLAVGALPLACSSPLSPSPLPCWRSEPRRQLALPPMQLGILKPPADLAAGALLAGAFPPTPQPADAAPKGDDDDAEQQPLLQQPQHHQQQQRRTRKAAPVDAAGDAAALPPAEGLPAGAAGRPEGAVVARRVPPSRARPAPPPPGDSSDGSDAGDSPLSRKRPAARLLTRPPGAGCVECGATSTPVWRSGPKGPKSLCNRCGVRLSKMMRRK</sequence>
<gene>
    <name evidence="7" type="ORF">Rsub_06753</name>
</gene>
<keyword evidence="2 4" id="KW-0863">Zinc-finger</keyword>
<dbReference type="InterPro" id="IPR052138">
    <property type="entry name" value="GATA_ZnFinger_Domain"/>
</dbReference>
<feature type="compositionally biased region" description="Low complexity" evidence="5">
    <location>
        <begin position="107"/>
        <end position="124"/>
    </location>
</feature>
<accession>A0A2V0P724</accession>
<dbReference type="EMBL" id="BDRX01000043">
    <property type="protein sequence ID" value="GBF93650.1"/>
    <property type="molecule type" value="Genomic_DNA"/>
</dbReference>
<keyword evidence="1" id="KW-0479">Metal-binding</keyword>
<feature type="compositionally biased region" description="Low complexity" evidence="5">
    <location>
        <begin position="319"/>
        <end position="332"/>
    </location>
</feature>
<dbReference type="InterPro" id="IPR000679">
    <property type="entry name" value="Znf_GATA"/>
</dbReference>
<dbReference type="InterPro" id="IPR013088">
    <property type="entry name" value="Znf_NHR/GATA"/>
</dbReference>
<organism evidence="7 8">
    <name type="scientific">Raphidocelis subcapitata</name>
    <dbReference type="NCBI Taxonomy" id="307507"/>
    <lineage>
        <taxon>Eukaryota</taxon>
        <taxon>Viridiplantae</taxon>
        <taxon>Chlorophyta</taxon>
        <taxon>core chlorophytes</taxon>
        <taxon>Chlorophyceae</taxon>
        <taxon>CS clade</taxon>
        <taxon>Sphaeropleales</taxon>
        <taxon>Selenastraceae</taxon>
        <taxon>Raphidocelis</taxon>
    </lineage>
</organism>
<evidence type="ECO:0000259" key="6">
    <source>
        <dbReference type="PROSITE" id="PS50114"/>
    </source>
</evidence>
<dbReference type="GO" id="GO:0006355">
    <property type="term" value="P:regulation of DNA-templated transcription"/>
    <property type="evidence" value="ECO:0007669"/>
    <property type="project" value="InterPro"/>
</dbReference>
<dbReference type="SMART" id="SM00401">
    <property type="entry name" value="ZnF_GATA"/>
    <property type="match status" value="1"/>
</dbReference>
<feature type="compositionally biased region" description="Low complexity" evidence="5">
    <location>
        <begin position="342"/>
        <end position="353"/>
    </location>
</feature>
<name>A0A2V0P724_9CHLO</name>
<dbReference type="Pfam" id="PF00320">
    <property type="entry name" value="GATA"/>
    <property type="match status" value="1"/>
</dbReference>
<evidence type="ECO:0000256" key="5">
    <source>
        <dbReference type="SAM" id="MobiDB-lite"/>
    </source>
</evidence>
<dbReference type="PROSITE" id="PS50114">
    <property type="entry name" value="GATA_ZN_FINGER_2"/>
    <property type="match status" value="1"/>
</dbReference>
<reference evidence="7 8" key="1">
    <citation type="journal article" date="2018" name="Sci. Rep.">
        <title>Raphidocelis subcapitata (=Pseudokirchneriella subcapitata) provides an insight into genome evolution and environmental adaptations in the Sphaeropleales.</title>
        <authorList>
            <person name="Suzuki S."/>
            <person name="Yamaguchi H."/>
            <person name="Nakajima N."/>
            <person name="Kawachi M."/>
        </authorList>
    </citation>
    <scope>NUCLEOTIDE SEQUENCE [LARGE SCALE GENOMIC DNA]</scope>
    <source>
        <strain evidence="7 8">NIES-35</strain>
    </source>
</reference>
<keyword evidence="8" id="KW-1185">Reference proteome</keyword>
<dbReference type="OrthoDB" id="552673at2759"/>
<evidence type="ECO:0000256" key="4">
    <source>
        <dbReference type="PROSITE-ProRule" id="PRU00094"/>
    </source>
</evidence>
<protein>
    <recommendedName>
        <fullName evidence="6">GATA-type domain-containing protein</fullName>
    </recommendedName>
</protein>